<comment type="caution">
    <text evidence="3">Lacks conserved residue(s) required for the propagation of feature annotation.</text>
</comment>
<evidence type="ECO:0000256" key="1">
    <source>
        <dbReference type="ARBA" id="ARBA00018672"/>
    </source>
</evidence>
<dbReference type="Gene3D" id="3.40.50.2300">
    <property type="match status" value="1"/>
</dbReference>
<name>A0A926D4H8_9FIRM</name>
<comment type="function">
    <text evidence="2">May play the central regulatory role in sporulation. It may be an element of the effector pathway responsible for the activation of sporulation genes in response to nutritional stress. Spo0A may act in concert with spo0H (a sigma factor) to control the expression of some genes that are critical to the sporulation process.</text>
</comment>
<dbReference type="RefSeq" id="WP_249316013.1">
    <property type="nucleotide sequence ID" value="NZ_JACRSR010000002.1"/>
</dbReference>
<evidence type="ECO:0000313" key="6">
    <source>
        <dbReference type="Proteomes" id="UP000623172"/>
    </source>
</evidence>
<dbReference type="GO" id="GO:0000160">
    <property type="term" value="P:phosphorelay signal transduction system"/>
    <property type="evidence" value="ECO:0007669"/>
    <property type="project" value="InterPro"/>
</dbReference>
<evidence type="ECO:0000256" key="2">
    <source>
        <dbReference type="ARBA" id="ARBA00024867"/>
    </source>
</evidence>
<dbReference type="EMBL" id="JACRSR010000002">
    <property type="protein sequence ID" value="MBC8531421.1"/>
    <property type="molecule type" value="Genomic_DNA"/>
</dbReference>
<dbReference type="AlphaFoldDB" id="A0A926D4H8"/>
<dbReference type="SUPFAM" id="SSF52172">
    <property type="entry name" value="CheY-like"/>
    <property type="match status" value="1"/>
</dbReference>
<dbReference type="PROSITE" id="PS50110">
    <property type="entry name" value="RESPONSE_REGULATORY"/>
    <property type="match status" value="1"/>
</dbReference>
<keyword evidence="6" id="KW-1185">Reference proteome</keyword>
<dbReference type="InterPro" id="IPR001789">
    <property type="entry name" value="Sig_transdc_resp-reg_receiver"/>
</dbReference>
<reference evidence="5" key="1">
    <citation type="submission" date="2020-08" db="EMBL/GenBank/DDBJ databases">
        <title>Genome public.</title>
        <authorList>
            <person name="Liu C."/>
            <person name="Sun Q."/>
        </authorList>
    </citation>
    <scope>NUCLEOTIDE SEQUENCE</scope>
    <source>
        <strain evidence="5">NSJ-53</strain>
    </source>
</reference>
<proteinExistence type="predicted"/>
<protein>
    <recommendedName>
        <fullName evidence="1">Stage 0 sporulation protein A homolog</fullName>
    </recommendedName>
</protein>
<dbReference type="Proteomes" id="UP000623172">
    <property type="component" value="Unassembled WGS sequence"/>
</dbReference>
<accession>A0A926D4H8</accession>
<gene>
    <name evidence="5" type="ORF">H8696_06120</name>
</gene>
<sequence length="52" mass="5971">MAGSYRWGNNIFAMTADAFAEDIDKSRDAGMNAHISKPIDMAQLYWTMQEWL</sequence>
<comment type="caution">
    <text evidence="5">The sequence shown here is derived from an EMBL/GenBank/DDBJ whole genome shotgun (WGS) entry which is preliminary data.</text>
</comment>
<evidence type="ECO:0000256" key="3">
    <source>
        <dbReference type="PROSITE-ProRule" id="PRU00169"/>
    </source>
</evidence>
<feature type="domain" description="Response regulatory" evidence="4">
    <location>
        <begin position="1"/>
        <end position="52"/>
    </location>
</feature>
<dbReference type="InterPro" id="IPR011006">
    <property type="entry name" value="CheY-like_superfamily"/>
</dbReference>
<organism evidence="5 6">
    <name type="scientific">Gehongia tenuis</name>
    <dbReference type="NCBI Taxonomy" id="2763655"/>
    <lineage>
        <taxon>Bacteria</taxon>
        <taxon>Bacillati</taxon>
        <taxon>Bacillota</taxon>
        <taxon>Clostridia</taxon>
        <taxon>Christensenellales</taxon>
        <taxon>Christensenellaceae</taxon>
        <taxon>Gehongia</taxon>
    </lineage>
</organism>
<evidence type="ECO:0000313" key="5">
    <source>
        <dbReference type="EMBL" id="MBC8531421.1"/>
    </source>
</evidence>
<evidence type="ECO:0000259" key="4">
    <source>
        <dbReference type="PROSITE" id="PS50110"/>
    </source>
</evidence>